<dbReference type="EMBL" id="BAABGY010000008">
    <property type="protein sequence ID" value="GAA4334331.1"/>
    <property type="molecule type" value="Genomic_DNA"/>
</dbReference>
<feature type="coiled-coil region" evidence="6">
    <location>
        <begin position="507"/>
        <end position="545"/>
    </location>
</feature>
<dbReference type="InterPro" id="IPR035965">
    <property type="entry name" value="PAS-like_dom_sf"/>
</dbReference>
<dbReference type="InterPro" id="IPR000014">
    <property type="entry name" value="PAS"/>
</dbReference>
<dbReference type="Gene3D" id="2.10.70.100">
    <property type="match status" value="1"/>
</dbReference>
<dbReference type="CDD" id="cd00082">
    <property type="entry name" value="HisKA"/>
    <property type="match status" value="1"/>
</dbReference>
<feature type="domain" description="PAC" evidence="8">
    <location>
        <begin position="459"/>
        <end position="512"/>
    </location>
</feature>
<dbReference type="Pfam" id="PF00512">
    <property type="entry name" value="HisKA"/>
    <property type="match status" value="1"/>
</dbReference>
<organism evidence="9 10">
    <name type="scientific">Flaviaesturariibacter amylovorans</name>
    <dbReference type="NCBI Taxonomy" id="1084520"/>
    <lineage>
        <taxon>Bacteria</taxon>
        <taxon>Pseudomonadati</taxon>
        <taxon>Bacteroidota</taxon>
        <taxon>Chitinophagia</taxon>
        <taxon>Chitinophagales</taxon>
        <taxon>Chitinophagaceae</taxon>
        <taxon>Flaviaestuariibacter</taxon>
    </lineage>
</organism>
<evidence type="ECO:0000313" key="9">
    <source>
        <dbReference type="EMBL" id="GAA4334331.1"/>
    </source>
</evidence>
<dbReference type="InterPro" id="IPR052162">
    <property type="entry name" value="Sensor_kinase/Photoreceptor"/>
</dbReference>
<dbReference type="PROSITE" id="PS50113">
    <property type="entry name" value="PAC"/>
    <property type="match status" value="2"/>
</dbReference>
<dbReference type="Pfam" id="PF08447">
    <property type="entry name" value="PAS_3"/>
    <property type="match status" value="2"/>
</dbReference>
<evidence type="ECO:0000256" key="3">
    <source>
        <dbReference type="ARBA" id="ARBA00022553"/>
    </source>
</evidence>
<evidence type="ECO:0000259" key="7">
    <source>
        <dbReference type="PROSITE" id="PS50112"/>
    </source>
</evidence>
<dbReference type="SMART" id="SM00091">
    <property type="entry name" value="PAS"/>
    <property type="match status" value="3"/>
</dbReference>
<sequence>MPGNSILVRNDPPLFTIIAATPDYLKNSGYAGRPLVGMGVFEAFPANSSDPKHKGDLHLFQSFMQVVETNEVDIMPLQRYDLMQSDGSFTKKIWRASNRPVLSVEGQVAYIIHTAEDITTQLSESEQDIRDMVARAPIGICVLDAATQIGLIANDSFLEIAGRSLDEIVGNWYWDTFSDARPFYEEALNRVIENGVTFRATEVEVPLRRNGVLEMVPVTFVYEPLKNAVGKVTKVAVWVVDNSTQAQARKAISDSESMFRTMAEGTPVLIAVADETGNATYFNKAWTELTGRAMQDFLQRGWADLIHSEDRSRFVNGYLKSLAEKGPFREEFRMQCKEGGYRWLLAYGTPRFDEQGAFRGHISAGTDITDQKLFQQQLTTALEQVRLSKEAAALGTFDMDLKVGGLIWDERCRILFGISHNNPVQYETDFVNGLHPDDRERITTVINDLLSGTTPGGDYDVEYRTIGAEDGIQRWVRAKGKVYFNEQGEAVRFIGSVLDITEKMMAIQEIERLVEARTQELAEAYQKLQSTNKELQRSNQSLEEFAHAASHDLKEPVRKIIFYTNLLKDQLKDQLQDREVQSFARIENATLRMRNLIDDLLLYSHVTERPPDFDSVDLNQKVRNVLEAV</sequence>
<protein>
    <recommendedName>
        <fullName evidence="2">histidine kinase</fullName>
        <ecNumber evidence="2">2.7.13.3</ecNumber>
    </recommendedName>
</protein>
<dbReference type="Gene3D" id="1.10.287.130">
    <property type="match status" value="1"/>
</dbReference>
<dbReference type="Pfam" id="PF08448">
    <property type="entry name" value="PAS_4"/>
    <property type="match status" value="1"/>
</dbReference>
<dbReference type="Proteomes" id="UP001501725">
    <property type="component" value="Unassembled WGS sequence"/>
</dbReference>
<dbReference type="PANTHER" id="PTHR43304">
    <property type="entry name" value="PHYTOCHROME-LIKE PROTEIN CPH1"/>
    <property type="match status" value="1"/>
</dbReference>
<feature type="domain" description="PAS" evidence="7">
    <location>
        <begin position="255"/>
        <end position="326"/>
    </location>
</feature>
<dbReference type="InterPro" id="IPR000700">
    <property type="entry name" value="PAS-assoc_C"/>
</dbReference>
<dbReference type="PANTHER" id="PTHR43304:SF1">
    <property type="entry name" value="PAC DOMAIN-CONTAINING PROTEIN"/>
    <property type="match status" value="1"/>
</dbReference>
<gene>
    <name evidence="9" type="ORF">GCM10023184_28300</name>
</gene>
<dbReference type="SMART" id="SM00086">
    <property type="entry name" value="PAC"/>
    <property type="match status" value="2"/>
</dbReference>
<keyword evidence="6" id="KW-0175">Coiled coil</keyword>
<keyword evidence="3" id="KW-0597">Phosphoprotein</keyword>
<dbReference type="SMART" id="SM00388">
    <property type="entry name" value="HisKA"/>
    <property type="match status" value="1"/>
</dbReference>
<name>A0ABP8H4N4_9BACT</name>
<evidence type="ECO:0000256" key="2">
    <source>
        <dbReference type="ARBA" id="ARBA00012438"/>
    </source>
</evidence>
<dbReference type="Gene3D" id="3.30.450.20">
    <property type="entry name" value="PAS domain"/>
    <property type="match status" value="4"/>
</dbReference>
<dbReference type="InterPro" id="IPR003661">
    <property type="entry name" value="HisK_dim/P_dom"/>
</dbReference>
<accession>A0ABP8H4N4</accession>
<dbReference type="SUPFAM" id="SSF47384">
    <property type="entry name" value="Homodimeric domain of signal transducing histidine kinase"/>
    <property type="match status" value="1"/>
</dbReference>
<evidence type="ECO:0000256" key="4">
    <source>
        <dbReference type="ARBA" id="ARBA00022679"/>
    </source>
</evidence>
<dbReference type="SUPFAM" id="SSF55785">
    <property type="entry name" value="PYP-like sensor domain (PAS domain)"/>
    <property type="match status" value="3"/>
</dbReference>
<keyword evidence="4" id="KW-0808">Transferase</keyword>
<dbReference type="InterPro" id="IPR013656">
    <property type="entry name" value="PAS_4"/>
</dbReference>
<evidence type="ECO:0000256" key="5">
    <source>
        <dbReference type="ARBA" id="ARBA00022777"/>
    </source>
</evidence>
<dbReference type="EC" id="2.7.13.3" evidence="2"/>
<feature type="domain" description="PAS" evidence="7">
    <location>
        <begin position="125"/>
        <end position="195"/>
    </location>
</feature>
<proteinExistence type="predicted"/>
<dbReference type="InterPro" id="IPR036097">
    <property type="entry name" value="HisK_dim/P_sf"/>
</dbReference>
<comment type="caution">
    <text evidence="9">The sequence shown here is derived from an EMBL/GenBank/DDBJ whole genome shotgun (WGS) entry which is preliminary data.</text>
</comment>
<keyword evidence="10" id="KW-1185">Reference proteome</keyword>
<keyword evidence="5" id="KW-0418">Kinase</keyword>
<dbReference type="InterPro" id="IPR001610">
    <property type="entry name" value="PAC"/>
</dbReference>
<feature type="domain" description="PAC" evidence="8">
    <location>
        <begin position="328"/>
        <end position="380"/>
    </location>
</feature>
<evidence type="ECO:0000256" key="6">
    <source>
        <dbReference type="SAM" id="Coils"/>
    </source>
</evidence>
<evidence type="ECO:0000259" key="8">
    <source>
        <dbReference type="PROSITE" id="PS50113"/>
    </source>
</evidence>
<dbReference type="PROSITE" id="PS50112">
    <property type="entry name" value="PAS"/>
    <property type="match status" value="2"/>
</dbReference>
<reference evidence="10" key="1">
    <citation type="journal article" date="2019" name="Int. J. Syst. Evol. Microbiol.">
        <title>The Global Catalogue of Microorganisms (GCM) 10K type strain sequencing project: providing services to taxonomists for standard genome sequencing and annotation.</title>
        <authorList>
            <consortium name="The Broad Institute Genomics Platform"/>
            <consortium name="The Broad Institute Genome Sequencing Center for Infectious Disease"/>
            <person name="Wu L."/>
            <person name="Ma J."/>
        </authorList>
    </citation>
    <scope>NUCLEOTIDE SEQUENCE [LARGE SCALE GENOMIC DNA]</scope>
    <source>
        <strain evidence="10">JCM 17919</strain>
    </source>
</reference>
<dbReference type="InterPro" id="IPR013655">
    <property type="entry name" value="PAS_fold_3"/>
</dbReference>
<evidence type="ECO:0000313" key="10">
    <source>
        <dbReference type="Proteomes" id="UP001501725"/>
    </source>
</evidence>
<evidence type="ECO:0000256" key="1">
    <source>
        <dbReference type="ARBA" id="ARBA00000085"/>
    </source>
</evidence>
<dbReference type="NCBIfam" id="TIGR00229">
    <property type="entry name" value="sensory_box"/>
    <property type="match status" value="3"/>
</dbReference>
<comment type="catalytic activity">
    <reaction evidence="1">
        <text>ATP + protein L-histidine = ADP + protein N-phospho-L-histidine.</text>
        <dbReference type="EC" id="2.7.13.3"/>
    </reaction>
</comment>
<dbReference type="CDD" id="cd00130">
    <property type="entry name" value="PAS"/>
    <property type="match status" value="3"/>
</dbReference>